<dbReference type="InterPro" id="IPR035396">
    <property type="entry name" value="Bac_rhamnosid6H"/>
</dbReference>
<dbReference type="Gene3D" id="1.50.10.10">
    <property type="match status" value="1"/>
</dbReference>
<dbReference type="KEGG" id="cohn:KCTCHS21_42550"/>
<dbReference type="EMBL" id="AP019400">
    <property type="protein sequence ID" value="BBI34856.1"/>
    <property type="molecule type" value="Genomic_DNA"/>
</dbReference>
<protein>
    <recommendedName>
        <fullName evidence="2">alpha-L-rhamnosidase</fullName>
        <ecNumber evidence="2">3.2.1.40</ecNumber>
    </recommendedName>
</protein>
<dbReference type="PANTHER" id="PTHR33307:SF6">
    <property type="entry name" value="ALPHA-RHAMNOSIDASE (EUROFUNG)-RELATED"/>
    <property type="match status" value="1"/>
</dbReference>
<dbReference type="InterPro" id="IPR012341">
    <property type="entry name" value="6hp_glycosidase-like_sf"/>
</dbReference>
<evidence type="ECO:0000256" key="3">
    <source>
        <dbReference type="ARBA" id="ARBA00022801"/>
    </source>
</evidence>
<dbReference type="InterPro" id="IPR008902">
    <property type="entry name" value="Rhamnosid_concanavalin"/>
</dbReference>
<dbReference type="SUPFAM" id="SSF48208">
    <property type="entry name" value="Six-hairpin glycosidases"/>
    <property type="match status" value="1"/>
</dbReference>
<evidence type="ECO:0000259" key="6">
    <source>
        <dbReference type="Pfam" id="PF17389"/>
    </source>
</evidence>
<dbReference type="PANTHER" id="PTHR33307">
    <property type="entry name" value="ALPHA-RHAMNOSIDASE (EUROFUNG)"/>
    <property type="match status" value="1"/>
</dbReference>
<dbReference type="InterPro" id="IPR013783">
    <property type="entry name" value="Ig-like_fold"/>
</dbReference>
<comment type="catalytic activity">
    <reaction evidence="1">
        <text>Hydrolysis of terminal non-reducing alpha-L-rhamnose residues in alpha-L-rhamnosides.</text>
        <dbReference type="EC" id="3.2.1.40"/>
    </reaction>
</comment>
<dbReference type="Gene3D" id="2.60.120.260">
    <property type="entry name" value="Galactose-binding domain-like"/>
    <property type="match status" value="2"/>
</dbReference>
<dbReference type="RefSeq" id="WP_130612883.1">
    <property type="nucleotide sequence ID" value="NZ_AP019400.1"/>
</dbReference>
<evidence type="ECO:0000313" key="8">
    <source>
        <dbReference type="EMBL" id="BBI34856.1"/>
    </source>
</evidence>
<feature type="domain" description="Alpha-L-rhamnosidase C-terminal" evidence="7">
    <location>
        <begin position="803"/>
        <end position="873"/>
    </location>
</feature>
<dbReference type="GO" id="GO:0005975">
    <property type="term" value="P:carbohydrate metabolic process"/>
    <property type="evidence" value="ECO:0007669"/>
    <property type="project" value="InterPro"/>
</dbReference>
<feature type="domain" description="Alpha-L-rhamnosidase six-hairpin glycosidase" evidence="6">
    <location>
        <begin position="437"/>
        <end position="800"/>
    </location>
</feature>
<evidence type="ECO:0000259" key="7">
    <source>
        <dbReference type="Pfam" id="PF17390"/>
    </source>
</evidence>
<dbReference type="Gene3D" id="2.60.40.10">
    <property type="entry name" value="Immunoglobulins"/>
    <property type="match status" value="1"/>
</dbReference>
<sequence length="914" mass="103040">MELLTSLKAERLRTEYLDNPLGIDVVRPRLGWIVESPRRGASQSAYRLLVASRPEALDKLKGDLWDSGKVTSSESQHIEYEGKELASEQAVYWKVQVWDEHDAAGPWSETASWSMGLLGRDEWRGQWIGWKNDRKPTKEEPKPNIYLRRGFQVNKPVKRATVYATALGLYRLFLNGKRVGNDVFSPEWTDYHVRVQYQTYDVTSMLLEGDNAAGAVLGQGWYAGYIGMYGFQKYGMDPSFLLQLNVEYEDGTRESIVTDSQWKASFGAIVSADLQMGETVDARLEMPGWNDVGFAEDAWTPVDVMYDYRGWIVSQMSRTIRATEERKPESLRLLADGRTIIDLGQVLAGWVRIALTGEAGTRCTFRFAEVLDANGEIYTENLRFARQTDTYICKGGGLEVFEPTFTYHGFRYVEVSGDPIDIVEVTGIVVHSDLPLAGKLETSNPQINQLVNNIRWTQRANFMGVPTDCPQRDERHGWTGDAQIFASTAAFNMDVSAFFAKWLVDLEDAQQPTGAYTDFAPFIFGPKTEFDNDFTYTHTASAGWADAPIIVAWGLYQTYGDKKILRKHYESMKKWVEFNRKQHPDGIRRDVPQYGDWLSVDERPFEEVIAEFGRMVSHHSTTPYDIFSTAYMAHNAKLLSDIAGVLEEEDDHDNYAALFERVRQAFVEQFVNAQGRIKGDTQTAYAMALEMELLPESLRPLAIDRLVSKIEQAGDMATTGFHGTKSLMNVLTDSGHSDLAFRLLNREEYPSWLYSVNQGATTIWERWDGWTEENGFQDPGMNSLCHFAFGSIGEWMYRNIGGIDREASEPGYRKLLIRPRPQGGLTSARCTYDSIYGPVATSWMVLNGEFMLEVTVPANVTALVHVPSVEGTDVLEGAGLATDAAGVTLVSRESDQCVYEISSGTYHFVSLLLK</sequence>
<reference evidence="8 9" key="1">
    <citation type="submission" date="2019-01" db="EMBL/GenBank/DDBJ databases">
        <title>Complete genome sequence of Cohnella hallensis HS21 isolated from Korean fir (Abies koreana) rhizospheric soil.</title>
        <authorList>
            <person name="Jiang L."/>
            <person name="Kang S.W."/>
            <person name="Kim S."/>
            <person name="Jung J."/>
            <person name="Kim C.Y."/>
            <person name="Kim D.H."/>
            <person name="Kim S.W."/>
            <person name="Lee J."/>
        </authorList>
    </citation>
    <scope>NUCLEOTIDE SEQUENCE [LARGE SCALE GENOMIC DNA]</scope>
    <source>
        <strain evidence="8 9">HS21</strain>
    </source>
</reference>
<dbReference type="InterPro" id="IPR035398">
    <property type="entry name" value="Bac_rhamnosid_C"/>
</dbReference>
<evidence type="ECO:0000259" key="4">
    <source>
        <dbReference type="Pfam" id="PF05592"/>
    </source>
</evidence>
<name>A0A3T1D9U2_9BACL</name>
<dbReference type="GO" id="GO:0030596">
    <property type="term" value="F:alpha-L-rhamnosidase activity"/>
    <property type="evidence" value="ECO:0007669"/>
    <property type="project" value="UniProtKB-EC"/>
</dbReference>
<dbReference type="PIRSF" id="PIRSF010631">
    <property type="entry name" value="A-rhamnsds"/>
    <property type="match status" value="1"/>
</dbReference>
<evidence type="ECO:0000256" key="2">
    <source>
        <dbReference type="ARBA" id="ARBA00012652"/>
    </source>
</evidence>
<dbReference type="Pfam" id="PF25788">
    <property type="entry name" value="Ig_Rha78A_N"/>
    <property type="match status" value="1"/>
</dbReference>
<dbReference type="InterPro" id="IPR008928">
    <property type="entry name" value="6-hairpin_glycosidase_sf"/>
</dbReference>
<proteinExistence type="predicted"/>
<organism evidence="8 9">
    <name type="scientific">Cohnella abietis</name>
    <dbReference type="NCBI Taxonomy" id="2507935"/>
    <lineage>
        <taxon>Bacteria</taxon>
        <taxon>Bacillati</taxon>
        <taxon>Bacillota</taxon>
        <taxon>Bacilli</taxon>
        <taxon>Bacillales</taxon>
        <taxon>Paenibacillaceae</taxon>
        <taxon>Cohnella</taxon>
    </lineage>
</organism>
<evidence type="ECO:0000259" key="5">
    <source>
        <dbReference type="Pfam" id="PF08531"/>
    </source>
</evidence>
<dbReference type="Pfam" id="PF08531">
    <property type="entry name" value="Bac_rhamnosid_N"/>
    <property type="match status" value="1"/>
</dbReference>
<dbReference type="Pfam" id="PF05592">
    <property type="entry name" value="Bac_rhamnosid"/>
    <property type="match status" value="1"/>
</dbReference>
<accession>A0A3T1D9U2</accession>
<dbReference type="InterPro" id="IPR013737">
    <property type="entry name" value="Bac_rhamnosid_N"/>
</dbReference>
<dbReference type="Pfam" id="PF17390">
    <property type="entry name" value="Bac_rhamnosid_C"/>
    <property type="match status" value="1"/>
</dbReference>
<feature type="domain" description="Bacterial alpha-L-rhamnosidase N-terminal" evidence="5">
    <location>
        <begin position="155"/>
        <end position="324"/>
    </location>
</feature>
<dbReference type="AlphaFoldDB" id="A0A3T1D9U2"/>
<dbReference type="OrthoDB" id="9761045at2"/>
<keyword evidence="9" id="KW-1185">Reference proteome</keyword>
<dbReference type="Proteomes" id="UP000289856">
    <property type="component" value="Chromosome"/>
</dbReference>
<dbReference type="Gene3D" id="2.60.420.10">
    <property type="entry name" value="Maltose phosphorylase, domain 3"/>
    <property type="match status" value="1"/>
</dbReference>
<feature type="domain" description="Alpha-L-rhamnosidase concanavalin-like" evidence="4">
    <location>
        <begin position="334"/>
        <end position="431"/>
    </location>
</feature>
<evidence type="ECO:0000256" key="1">
    <source>
        <dbReference type="ARBA" id="ARBA00001445"/>
    </source>
</evidence>
<dbReference type="Pfam" id="PF17389">
    <property type="entry name" value="Bac_rhamnosid6H"/>
    <property type="match status" value="1"/>
</dbReference>
<evidence type="ECO:0000313" key="9">
    <source>
        <dbReference type="Proteomes" id="UP000289856"/>
    </source>
</evidence>
<dbReference type="EC" id="3.2.1.40" evidence="2"/>
<keyword evidence="3" id="KW-0378">Hydrolase</keyword>
<gene>
    <name evidence="8" type="ORF">KCTCHS21_42550</name>
</gene>
<dbReference type="InterPro" id="IPR016007">
    <property type="entry name" value="Alpha_rhamnosid"/>
</dbReference>